<keyword evidence="4" id="KW-1133">Transmembrane helix</keyword>
<keyword evidence="2" id="KW-0328">Glycosyltransferase</keyword>
<keyword evidence="7" id="KW-1185">Reference proteome</keyword>
<comment type="similarity">
    <text evidence="1">Belongs to the glycosyltransferase 2 family.</text>
</comment>
<proteinExistence type="inferred from homology"/>
<dbReference type="PANTHER" id="PTHR43630">
    <property type="entry name" value="POLY-BETA-1,6-N-ACETYL-D-GLUCOSAMINE SYNTHASE"/>
    <property type="match status" value="1"/>
</dbReference>
<dbReference type="OrthoDB" id="9802632at2"/>
<dbReference type="Gene3D" id="3.90.550.10">
    <property type="entry name" value="Spore Coat Polysaccharide Biosynthesis Protein SpsA, Chain A"/>
    <property type="match status" value="1"/>
</dbReference>
<name>A0A5K7YX37_9BACT</name>
<keyword evidence="4" id="KW-0472">Membrane</keyword>
<sequence>MALFLFWFSVFMVFYVYIGYPMIVMLLSVVLNRKVSKRAIEPTVTIMIAAYNEAEHIQQTVQNKIELVYPQDKLEIIVISDGSTDGTDDLVKGIDTGNVRLLRQEPRAGKTAALNMAVPFAKGDILVFSDANSIYDSLVLKRLMANFSDENVGYVTGKMVYVNADGSLVGDGCSAYMKYENMLRTFETKIGSIVGVDGGVDAVRKKLYEPMQDDQLPDFVLPLKVFKKGYKVVYEPEALLKEDTLKLVEDEYKMRVRVALRALWALFDMRGLLIFNKGKRLFAWQLWSHKALRYGCFVFVLTTFISNLFLLGNGGLYILVFAVQVMLVIAIIMSFMVSKSGIIGKILNFSQYFFLLNAASALAVVKFLSGQKMVIWNPRKG</sequence>
<feature type="transmembrane region" description="Helical" evidence="4">
    <location>
        <begin position="316"/>
        <end position="337"/>
    </location>
</feature>
<feature type="transmembrane region" description="Helical" evidence="4">
    <location>
        <begin position="291"/>
        <end position="310"/>
    </location>
</feature>
<dbReference type="GO" id="GO:0016757">
    <property type="term" value="F:glycosyltransferase activity"/>
    <property type="evidence" value="ECO:0007669"/>
    <property type="project" value="UniProtKB-KW"/>
</dbReference>
<reference evidence="6 7" key="1">
    <citation type="submission" date="2019-11" db="EMBL/GenBank/DDBJ databases">
        <title>Comparative genomics of hydrocarbon-degrading Desulfosarcina strains.</title>
        <authorList>
            <person name="Watanabe M."/>
            <person name="Kojima H."/>
            <person name="Fukui M."/>
        </authorList>
    </citation>
    <scope>NUCLEOTIDE SEQUENCE [LARGE SCALE GENOMIC DNA]</scope>
    <source>
        <strain evidence="6 7">PP31</strain>
    </source>
</reference>
<dbReference type="CDD" id="cd06439">
    <property type="entry name" value="CESA_like_1"/>
    <property type="match status" value="1"/>
</dbReference>
<gene>
    <name evidence="6" type="ORF">DSCW_03820</name>
</gene>
<evidence type="ECO:0000313" key="7">
    <source>
        <dbReference type="Proteomes" id="UP000427769"/>
    </source>
</evidence>
<evidence type="ECO:0000256" key="4">
    <source>
        <dbReference type="SAM" id="Phobius"/>
    </source>
</evidence>
<dbReference type="EMBL" id="AP021875">
    <property type="protein sequence ID" value="BBO72965.1"/>
    <property type="molecule type" value="Genomic_DNA"/>
</dbReference>
<feature type="transmembrane region" description="Helical" evidence="4">
    <location>
        <begin position="349"/>
        <end position="369"/>
    </location>
</feature>
<dbReference type="InterPro" id="IPR001173">
    <property type="entry name" value="Glyco_trans_2-like"/>
</dbReference>
<dbReference type="RefSeq" id="WP_155302120.1">
    <property type="nucleotide sequence ID" value="NZ_AP021875.1"/>
</dbReference>
<evidence type="ECO:0000256" key="1">
    <source>
        <dbReference type="ARBA" id="ARBA00006739"/>
    </source>
</evidence>
<evidence type="ECO:0000256" key="2">
    <source>
        <dbReference type="ARBA" id="ARBA00022676"/>
    </source>
</evidence>
<evidence type="ECO:0000256" key="3">
    <source>
        <dbReference type="ARBA" id="ARBA00022679"/>
    </source>
</evidence>
<dbReference type="AlphaFoldDB" id="A0A5K7YX37"/>
<evidence type="ECO:0000313" key="6">
    <source>
        <dbReference type="EMBL" id="BBO72965.1"/>
    </source>
</evidence>
<feature type="transmembrane region" description="Helical" evidence="4">
    <location>
        <begin position="6"/>
        <end position="31"/>
    </location>
</feature>
<dbReference type="SUPFAM" id="SSF53448">
    <property type="entry name" value="Nucleotide-diphospho-sugar transferases"/>
    <property type="match status" value="1"/>
</dbReference>
<keyword evidence="4" id="KW-0812">Transmembrane</keyword>
<accession>A0A5K7YX37</accession>
<dbReference type="Pfam" id="PF00535">
    <property type="entry name" value="Glycos_transf_2"/>
    <property type="match status" value="1"/>
</dbReference>
<feature type="domain" description="Glycosyltransferase 2-like" evidence="5">
    <location>
        <begin position="45"/>
        <end position="168"/>
    </location>
</feature>
<dbReference type="PANTHER" id="PTHR43630:SF1">
    <property type="entry name" value="POLY-BETA-1,6-N-ACETYL-D-GLUCOSAMINE SYNTHASE"/>
    <property type="match status" value="1"/>
</dbReference>
<dbReference type="KEGG" id="dwd:DSCW_03820"/>
<keyword evidence="3 6" id="KW-0808">Transferase</keyword>
<evidence type="ECO:0000259" key="5">
    <source>
        <dbReference type="Pfam" id="PF00535"/>
    </source>
</evidence>
<protein>
    <submittedName>
        <fullName evidence="6">Glycosyl transferase</fullName>
    </submittedName>
</protein>
<organism evidence="6 7">
    <name type="scientific">Desulfosarcina widdelii</name>
    <dbReference type="NCBI Taxonomy" id="947919"/>
    <lineage>
        <taxon>Bacteria</taxon>
        <taxon>Pseudomonadati</taxon>
        <taxon>Thermodesulfobacteriota</taxon>
        <taxon>Desulfobacteria</taxon>
        <taxon>Desulfobacterales</taxon>
        <taxon>Desulfosarcinaceae</taxon>
        <taxon>Desulfosarcina</taxon>
    </lineage>
</organism>
<dbReference type="Proteomes" id="UP000427769">
    <property type="component" value="Chromosome"/>
</dbReference>
<dbReference type="InterPro" id="IPR029044">
    <property type="entry name" value="Nucleotide-diphossugar_trans"/>
</dbReference>